<dbReference type="AlphaFoldDB" id="A0A1G4M7G1"/>
<evidence type="ECO:0000313" key="1">
    <source>
        <dbReference type="EMBL" id="SCV99781.1"/>
    </source>
</evidence>
<keyword evidence="2" id="KW-1185">Reference proteome</keyword>
<dbReference type="OrthoDB" id="4063176at2759"/>
<accession>A0A1G4M7G1</accession>
<sequence length="159" mass="18286">MLLSSAMIDSETAVVYSMTFAMSSEESAHFTISSSQSQGFSWNQDLFASQYQQMCKVVYDGHEDGITSLLERVRSVTRRNSAYHDVFEDDENDDIDSTDSILRRRLSEEILRPRRRSERSISFVSDSKNGNYKKAETIIIDVDTDTSENMYLRSLLKHD</sequence>
<dbReference type="EMBL" id="LT598489">
    <property type="protein sequence ID" value="SCV99781.1"/>
    <property type="molecule type" value="Genomic_DNA"/>
</dbReference>
<protein>
    <submittedName>
        <fullName evidence="1">LAFE_0B02366g1_1</fullName>
    </submittedName>
</protein>
<gene>
    <name evidence="1" type="ORF">LAFE_0B02366G</name>
</gene>
<organism evidence="1 2">
    <name type="scientific">Lachancea fermentati</name>
    <name type="common">Zygosaccharomyces fermentati</name>
    <dbReference type="NCBI Taxonomy" id="4955"/>
    <lineage>
        <taxon>Eukaryota</taxon>
        <taxon>Fungi</taxon>
        <taxon>Dikarya</taxon>
        <taxon>Ascomycota</taxon>
        <taxon>Saccharomycotina</taxon>
        <taxon>Saccharomycetes</taxon>
        <taxon>Saccharomycetales</taxon>
        <taxon>Saccharomycetaceae</taxon>
        <taxon>Lachancea</taxon>
    </lineage>
</organism>
<name>A0A1G4M7G1_LACFM</name>
<evidence type="ECO:0000313" key="2">
    <source>
        <dbReference type="Proteomes" id="UP000190831"/>
    </source>
</evidence>
<dbReference type="Proteomes" id="UP000190831">
    <property type="component" value="Chromosome B"/>
</dbReference>
<dbReference type="OMA" id="QYQQMCK"/>
<proteinExistence type="predicted"/>
<reference evidence="2" key="1">
    <citation type="submission" date="2016-03" db="EMBL/GenBank/DDBJ databases">
        <authorList>
            <person name="Devillers H."/>
        </authorList>
    </citation>
    <scope>NUCLEOTIDE SEQUENCE [LARGE SCALE GENOMIC DNA]</scope>
</reference>